<keyword evidence="2" id="KW-1185">Reference proteome</keyword>
<comment type="caution">
    <text evidence="1">The sequence shown here is derived from an EMBL/GenBank/DDBJ whole genome shotgun (WGS) entry which is preliminary data.</text>
</comment>
<name>A0ABR2EVR8_9ROSI</name>
<evidence type="ECO:0000313" key="2">
    <source>
        <dbReference type="Proteomes" id="UP001472677"/>
    </source>
</evidence>
<accession>A0ABR2EVR8</accession>
<protein>
    <submittedName>
        <fullName evidence="1">Uncharacterized protein</fullName>
    </submittedName>
</protein>
<dbReference type="Proteomes" id="UP001472677">
    <property type="component" value="Unassembled WGS sequence"/>
</dbReference>
<proteinExistence type="predicted"/>
<evidence type="ECO:0000313" key="1">
    <source>
        <dbReference type="EMBL" id="KAK8566138.1"/>
    </source>
</evidence>
<dbReference type="EMBL" id="JBBPBM010000010">
    <property type="protein sequence ID" value="KAK8566138.1"/>
    <property type="molecule type" value="Genomic_DNA"/>
</dbReference>
<organism evidence="1 2">
    <name type="scientific">Hibiscus sabdariffa</name>
    <name type="common">roselle</name>
    <dbReference type="NCBI Taxonomy" id="183260"/>
    <lineage>
        <taxon>Eukaryota</taxon>
        <taxon>Viridiplantae</taxon>
        <taxon>Streptophyta</taxon>
        <taxon>Embryophyta</taxon>
        <taxon>Tracheophyta</taxon>
        <taxon>Spermatophyta</taxon>
        <taxon>Magnoliopsida</taxon>
        <taxon>eudicotyledons</taxon>
        <taxon>Gunneridae</taxon>
        <taxon>Pentapetalae</taxon>
        <taxon>rosids</taxon>
        <taxon>malvids</taxon>
        <taxon>Malvales</taxon>
        <taxon>Malvaceae</taxon>
        <taxon>Malvoideae</taxon>
        <taxon>Hibiscus</taxon>
    </lineage>
</organism>
<gene>
    <name evidence="1" type="ORF">V6N12_059673</name>
</gene>
<sequence length="165" mass="18771">MQKRNNKRDTTKLFAKYERYLCCCACYQSKFLWQSDFEDGMPNITPRKVGAWVLGKQTILAIRDECSKLFSVIFSIPYAKGNASLQRLVPAAYSRSKQDLEERRGDEDEVARVDNLGGGEIFIDGRKGMLKVWGRHCNRTSADETFVPTPSAINTKSLSELVCFQ</sequence>
<reference evidence="1 2" key="1">
    <citation type="journal article" date="2024" name="G3 (Bethesda)">
        <title>Genome assembly of Hibiscus sabdariffa L. provides insights into metabolisms of medicinal natural products.</title>
        <authorList>
            <person name="Kim T."/>
        </authorList>
    </citation>
    <scope>NUCLEOTIDE SEQUENCE [LARGE SCALE GENOMIC DNA]</scope>
    <source>
        <strain evidence="1">TK-2024</strain>
        <tissue evidence="1">Old leaves</tissue>
    </source>
</reference>